<gene>
    <name evidence="1" type="ORF">EMPG_11172</name>
</gene>
<organism evidence="1 2">
    <name type="scientific">Blastomyces silverae</name>
    <dbReference type="NCBI Taxonomy" id="2060906"/>
    <lineage>
        <taxon>Eukaryota</taxon>
        <taxon>Fungi</taxon>
        <taxon>Dikarya</taxon>
        <taxon>Ascomycota</taxon>
        <taxon>Pezizomycotina</taxon>
        <taxon>Eurotiomycetes</taxon>
        <taxon>Eurotiomycetidae</taxon>
        <taxon>Onygenales</taxon>
        <taxon>Ajellomycetaceae</taxon>
        <taxon>Blastomyces</taxon>
    </lineage>
</organism>
<comment type="caution">
    <text evidence="1">The sequence shown here is derived from an EMBL/GenBank/DDBJ whole genome shotgun (WGS) entry which is preliminary data.</text>
</comment>
<dbReference type="OrthoDB" id="10641192at2759"/>
<dbReference type="EMBL" id="LDEV01003695">
    <property type="protein sequence ID" value="KLJ05349.1"/>
    <property type="molecule type" value="Genomic_DNA"/>
</dbReference>
<keyword evidence="2" id="KW-1185">Reference proteome</keyword>
<accession>A0A0H1B1R2</accession>
<evidence type="ECO:0000313" key="1">
    <source>
        <dbReference type="EMBL" id="KLJ05349.1"/>
    </source>
</evidence>
<reference evidence="2" key="1">
    <citation type="journal article" date="2015" name="PLoS Genet.">
        <title>The dynamic genome and transcriptome of the human fungal pathogen Blastomyces and close relative Emmonsia.</title>
        <authorList>
            <person name="Munoz J.F."/>
            <person name="Gauthier G.M."/>
            <person name="Desjardins C.A."/>
            <person name="Gallo J.E."/>
            <person name="Holder J."/>
            <person name="Sullivan T.D."/>
            <person name="Marty A.J."/>
            <person name="Carmen J.C."/>
            <person name="Chen Z."/>
            <person name="Ding L."/>
            <person name="Gujja S."/>
            <person name="Magrini V."/>
            <person name="Misas E."/>
            <person name="Mitreva M."/>
            <person name="Priest M."/>
            <person name="Saif S."/>
            <person name="Whiston E.A."/>
            <person name="Young S."/>
            <person name="Zeng Q."/>
            <person name="Goldman W.E."/>
            <person name="Mardis E.R."/>
            <person name="Taylor J.W."/>
            <person name="McEwen J.G."/>
            <person name="Clay O.K."/>
            <person name="Klein B.S."/>
            <person name="Cuomo C.A."/>
        </authorList>
    </citation>
    <scope>NUCLEOTIDE SEQUENCE [LARGE SCALE GENOMIC DNA]</scope>
    <source>
        <strain evidence="2">UAMH 139</strain>
    </source>
</reference>
<dbReference type="AlphaFoldDB" id="A0A0H1B1R2"/>
<protein>
    <submittedName>
        <fullName evidence="1">Uncharacterized protein</fullName>
    </submittedName>
</protein>
<sequence>MAQPLQSEFSRTTNSCTLRYYNADYLALTTCIGRTAAWLSQNDRKSLDIRGFAKSCLPMLLIPSFLNSHALASLPSFLHVEFERKVKIVNEPQQHQMNNFCWWKAPISLDTVWRPLARWGRSQSDGKVVFGIRSRAFSAKTLRPPRREHCPCTSEIADRSDFLHVARQDCTILRPAMIAYLTILLQEDARFKYYQPVELFSANNGRAYHSVPVGVGDSNSSDEVRAMFRTQDWAVQVETFHYEFIASDTRPDGNNNGFIWGWINKSNLPWTRR</sequence>
<dbReference type="Proteomes" id="UP000053573">
    <property type="component" value="Unassembled WGS sequence"/>
</dbReference>
<name>A0A0H1B1R2_9EURO</name>
<evidence type="ECO:0000313" key="2">
    <source>
        <dbReference type="Proteomes" id="UP000053573"/>
    </source>
</evidence>
<proteinExistence type="predicted"/>